<gene>
    <name evidence="2" type="ORF">FR932_11320</name>
</gene>
<dbReference type="KEGG" id="mmaa:FR932_11320"/>
<keyword evidence="3" id="KW-1185">Reference proteome</keyword>
<evidence type="ECO:0000256" key="1">
    <source>
        <dbReference type="SAM" id="SignalP"/>
    </source>
</evidence>
<proteinExistence type="predicted"/>
<dbReference type="AlphaFoldDB" id="A0A5J6WJL8"/>
<organism evidence="2 3">
    <name type="scientific">Moritella marina ATCC 15381</name>
    <dbReference type="NCBI Taxonomy" id="1202962"/>
    <lineage>
        <taxon>Bacteria</taxon>
        <taxon>Pseudomonadati</taxon>
        <taxon>Pseudomonadota</taxon>
        <taxon>Gammaproteobacteria</taxon>
        <taxon>Alteromonadales</taxon>
        <taxon>Moritellaceae</taxon>
        <taxon>Moritella</taxon>
    </lineage>
</organism>
<dbReference type="EMBL" id="CP044399">
    <property type="protein sequence ID" value="QFI38399.1"/>
    <property type="molecule type" value="Genomic_DNA"/>
</dbReference>
<feature type="chain" id="PRO_5023826639" evidence="1">
    <location>
        <begin position="22"/>
        <end position="378"/>
    </location>
</feature>
<evidence type="ECO:0000313" key="3">
    <source>
        <dbReference type="Proteomes" id="UP000327424"/>
    </source>
</evidence>
<dbReference type="Gene3D" id="2.40.160.60">
    <property type="entry name" value="Outer membrane protein transport protein (OMPP1/FadL/TodX)"/>
    <property type="match status" value="1"/>
</dbReference>
<dbReference type="InterPro" id="IPR032811">
    <property type="entry name" value="Put_conjugal_transfer"/>
</dbReference>
<dbReference type="OrthoDB" id="6077588at2"/>
<reference evidence="2 3" key="1">
    <citation type="submission" date="2019-09" db="EMBL/GenBank/DDBJ databases">
        <title>Hybrid Assembly of the complete Genome of the Deep-Sea Bacterium Moritella marina from long Nanopore and Illumina reads.</title>
        <authorList>
            <person name="Magin S."/>
            <person name="Georgoulis A."/>
            <person name="Papadimitriou K."/>
            <person name="Iliakis G."/>
            <person name="Vorgias C.E."/>
        </authorList>
    </citation>
    <scope>NUCLEOTIDE SEQUENCE [LARGE SCALE GENOMIC DNA]</scope>
    <source>
        <strain evidence="2 3">MP-1</strain>
    </source>
</reference>
<protein>
    <submittedName>
        <fullName evidence="2">Conjugal transfer protein TraF</fullName>
    </submittedName>
</protein>
<accession>A0A5J6WJL8</accession>
<feature type="signal peptide" evidence="1">
    <location>
        <begin position="1"/>
        <end position="21"/>
    </location>
</feature>
<name>A0A5J6WJL8_MORMI</name>
<dbReference type="RefSeq" id="WP_019442716.1">
    <property type="nucleotide sequence ID" value="NZ_ALOE01000034.1"/>
</dbReference>
<keyword evidence="1" id="KW-0732">Signal</keyword>
<evidence type="ECO:0000313" key="2">
    <source>
        <dbReference type="EMBL" id="QFI38399.1"/>
    </source>
</evidence>
<sequence length="378" mass="40741">MSKNGISIGLALAFTSLTSSAASYAPDGRSNAMGNIGVATADYLVAPLYNPALLAVFHESDDVGILLPAIGVNAKDADSSLETINDLQDTIENYENSGSNSADLERDINNYLDDLDGNAPVNVTAGVAFAIAIPSNNVSVSIYGRGYVEAISSIDVYTSSDTTERYEKSTVEVTGFGYSEFGIALAKQYTIYGESFSFGVTPKYQILQTYSDLTSVNDFDLELEDADSEVTAFNFDLGAVWMKNDLRVALAVKDVLAQEIKTTTLGQIYTYEMNPQATLGLAYAVEYFTFGVDVDLTEQTRYVELEDNTQFARVGVEFNAWHWAQLRAGFEHDMQGTMEDSLTAGIGISPFGTLNLDVAGSYGSDNQVGASASLSFTF</sequence>
<dbReference type="Proteomes" id="UP000327424">
    <property type="component" value="Chromosome"/>
</dbReference>
<dbReference type="Pfam" id="PF13729">
    <property type="entry name" value="TraF_2"/>
    <property type="match status" value="1"/>
</dbReference>